<dbReference type="Proteomes" id="UP000803884">
    <property type="component" value="Unassembled WGS sequence"/>
</dbReference>
<proteinExistence type="predicted"/>
<dbReference type="InterPro" id="IPR019331">
    <property type="entry name" value="FAM192A/Fyv6_N"/>
</dbReference>
<sequence length="221" mass="24207">MSRFVSGGTDEQPTQRDDAWLKAQQELDAAAIARQDAGKQAGGKSLYETLQANKAAKQEAFEESTRLTNQFRSLDEDEIEFLDSVQEGARAREAAVKKDTKEHLDEFRRQQEEAERAAREQEGAEEPTQVGESWAAGPRKRKKGKEREGIGGLKIRRTESGEKKGEPEETKAEAKADDKTVTNTATKEETKAKPDLSTSPPPVTASPALGLGLGAYSSDED</sequence>
<protein>
    <recommendedName>
        <fullName evidence="4">FAM192A/Fyv6 N-terminal domain-containing protein</fullName>
    </recommendedName>
</protein>
<evidence type="ECO:0000256" key="2">
    <source>
        <dbReference type="ARBA" id="ARBA00023242"/>
    </source>
</evidence>
<comment type="subcellular location">
    <subcellularLocation>
        <location evidence="1">Nucleus</location>
    </subcellularLocation>
</comment>
<feature type="region of interest" description="Disordered" evidence="3">
    <location>
        <begin position="93"/>
        <end position="221"/>
    </location>
</feature>
<dbReference type="InterPro" id="IPR039845">
    <property type="entry name" value="FAM192A"/>
</dbReference>
<dbReference type="PANTHER" id="PTHR13495">
    <property type="entry name" value="NEFA-INTERACTING NUCLEAR PROTEIN NIP30"/>
    <property type="match status" value="1"/>
</dbReference>
<feature type="domain" description="FAM192A/Fyv6 N-terminal" evidence="4">
    <location>
        <begin position="4"/>
        <end position="108"/>
    </location>
</feature>
<evidence type="ECO:0000256" key="3">
    <source>
        <dbReference type="SAM" id="MobiDB-lite"/>
    </source>
</evidence>
<keyword evidence="2" id="KW-0539">Nucleus</keyword>
<comment type="caution">
    <text evidence="5">The sequence shown here is derived from an EMBL/GenBank/DDBJ whole genome shotgun (WGS) entry which is preliminary data.</text>
</comment>
<evidence type="ECO:0000313" key="5">
    <source>
        <dbReference type="EMBL" id="KAL1582575.1"/>
    </source>
</evidence>
<keyword evidence="6" id="KW-1185">Reference proteome</keyword>
<evidence type="ECO:0000256" key="1">
    <source>
        <dbReference type="ARBA" id="ARBA00004123"/>
    </source>
</evidence>
<dbReference type="RefSeq" id="XP_069225682.1">
    <property type="nucleotide sequence ID" value="XM_069377131.1"/>
</dbReference>
<name>A0AB34KG83_9PEZI</name>
<dbReference type="Pfam" id="PF10187">
    <property type="entry name" value="FAM192A_Fyv6_N"/>
    <property type="match status" value="1"/>
</dbReference>
<gene>
    <name evidence="5" type="ORF">WHR41_08527</name>
</gene>
<evidence type="ECO:0000259" key="4">
    <source>
        <dbReference type="Pfam" id="PF10187"/>
    </source>
</evidence>
<accession>A0AB34KG83</accession>
<evidence type="ECO:0000313" key="6">
    <source>
        <dbReference type="Proteomes" id="UP000803884"/>
    </source>
</evidence>
<dbReference type="EMBL" id="JAAQHG020000047">
    <property type="protein sequence ID" value="KAL1582575.1"/>
    <property type="molecule type" value="Genomic_DNA"/>
</dbReference>
<dbReference type="AlphaFoldDB" id="A0AB34KG83"/>
<reference evidence="5 6" key="1">
    <citation type="journal article" date="2020" name="Microbiol. Resour. Announc.">
        <title>Draft Genome Sequence of a Cladosporium Species Isolated from the Mesophotic Ascidian Didemnum maculosum.</title>
        <authorList>
            <person name="Gioti A."/>
            <person name="Siaperas R."/>
            <person name="Nikolaivits E."/>
            <person name="Le Goff G."/>
            <person name="Ouazzani J."/>
            <person name="Kotoulas G."/>
            <person name="Topakas E."/>
        </authorList>
    </citation>
    <scope>NUCLEOTIDE SEQUENCE [LARGE SCALE GENOMIC DNA]</scope>
    <source>
        <strain evidence="5 6">TM138-S3</strain>
    </source>
</reference>
<dbReference type="GO" id="GO:0005634">
    <property type="term" value="C:nucleus"/>
    <property type="evidence" value="ECO:0007669"/>
    <property type="project" value="UniProtKB-SubCell"/>
</dbReference>
<dbReference type="GeneID" id="96009969"/>
<organism evidence="5 6">
    <name type="scientific">Cladosporium halotolerans</name>
    <dbReference type="NCBI Taxonomy" id="1052096"/>
    <lineage>
        <taxon>Eukaryota</taxon>
        <taxon>Fungi</taxon>
        <taxon>Dikarya</taxon>
        <taxon>Ascomycota</taxon>
        <taxon>Pezizomycotina</taxon>
        <taxon>Dothideomycetes</taxon>
        <taxon>Dothideomycetidae</taxon>
        <taxon>Cladosporiales</taxon>
        <taxon>Cladosporiaceae</taxon>
        <taxon>Cladosporium</taxon>
    </lineage>
</organism>
<dbReference type="PANTHER" id="PTHR13495:SF0">
    <property type="entry name" value="PSME3-INTERACTING PROTEIN"/>
    <property type="match status" value="1"/>
</dbReference>
<feature type="compositionally biased region" description="Basic and acidic residues" evidence="3">
    <location>
        <begin position="156"/>
        <end position="194"/>
    </location>
</feature>
<feature type="compositionally biased region" description="Basic and acidic residues" evidence="3">
    <location>
        <begin position="93"/>
        <end position="122"/>
    </location>
</feature>